<protein>
    <submittedName>
        <fullName evidence="1">Uncharacterized protein</fullName>
    </submittedName>
</protein>
<dbReference type="EMBL" id="OMOD01000029">
    <property type="protein sequence ID" value="SPF34343.1"/>
    <property type="molecule type" value="Genomic_DNA"/>
</dbReference>
<reference evidence="2" key="1">
    <citation type="submission" date="2018-02" db="EMBL/GenBank/DDBJ databases">
        <authorList>
            <person name="Hausmann B."/>
        </authorList>
    </citation>
    <scope>NUCLEOTIDE SEQUENCE [LARGE SCALE GENOMIC DNA]</scope>
    <source>
        <strain evidence="2">Peat soil MAG SbA1</strain>
    </source>
</reference>
<proteinExistence type="predicted"/>
<dbReference type="AlphaFoldDB" id="A0A2U3K3W9"/>
<accession>A0A2U3K3W9</accession>
<organism evidence="1 2">
    <name type="scientific">Candidatus Sulfotelmatobacter kueseliae</name>
    <dbReference type="NCBI Taxonomy" id="2042962"/>
    <lineage>
        <taxon>Bacteria</taxon>
        <taxon>Pseudomonadati</taxon>
        <taxon>Acidobacteriota</taxon>
        <taxon>Terriglobia</taxon>
        <taxon>Terriglobales</taxon>
        <taxon>Candidatus Korobacteraceae</taxon>
        <taxon>Candidatus Sulfotelmatobacter</taxon>
    </lineage>
</organism>
<sequence length="74" mass="8246">MYQLPLEIAILQLSNKEHDELHADPKKWVNDHKVFPKAVSSVVLPPQPSTPAASWMVTMVHFPHCAAMGSCEPI</sequence>
<dbReference type="Proteomes" id="UP000238701">
    <property type="component" value="Unassembled WGS sequence"/>
</dbReference>
<evidence type="ECO:0000313" key="1">
    <source>
        <dbReference type="EMBL" id="SPF34343.1"/>
    </source>
</evidence>
<evidence type="ECO:0000313" key="2">
    <source>
        <dbReference type="Proteomes" id="UP000238701"/>
    </source>
</evidence>
<name>A0A2U3K3W9_9BACT</name>
<gene>
    <name evidence="1" type="ORF">SBA1_1240014</name>
</gene>